<dbReference type="CDD" id="cd00086">
    <property type="entry name" value="homeodomain"/>
    <property type="match status" value="1"/>
</dbReference>
<keyword evidence="9" id="KW-1185">Reference proteome</keyword>
<organism evidence="8 9">
    <name type="scientific">Conidiobolus coronatus (strain ATCC 28846 / CBS 209.66 / NRRL 28638)</name>
    <name type="common">Delacroixia coronata</name>
    <dbReference type="NCBI Taxonomy" id="796925"/>
    <lineage>
        <taxon>Eukaryota</taxon>
        <taxon>Fungi</taxon>
        <taxon>Fungi incertae sedis</taxon>
        <taxon>Zoopagomycota</taxon>
        <taxon>Entomophthoromycotina</taxon>
        <taxon>Entomophthoromycetes</taxon>
        <taxon>Entomophthorales</taxon>
        <taxon>Ancylistaceae</taxon>
        <taxon>Conidiobolus</taxon>
    </lineage>
</organism>
<reference evidence="8 9" key="1">
    <citation type="journal article" date="2015" name="Genome Biol. Evol.">
        <title>Phylogenomic analyses indicate that early fungi evolved digesting cell walls of algal ancestors of land plants.</title>
        <authorList>
            <person name="Chang Y."/>
            <person name="Wang S."/>
            <person name="Sekimoto S."/>
            <person name="Aerts A.L."/>
            <person name="Choi C."/>
            <person name="Clum A."/>
            <person name="LaButti K.M."/>
            <person name="Lindquist E.A."/>
            <person name="Yee Ngan C."/>
            <person name="Ohm R.A."/>
            <person name="Salamov A.A."/>
            <person name="Grigoriev I.V."/>
            <person name="Spatafora J.W."/>
            <person name="Berbee M.L."/>
        </authorList>
    </citation>
    <scope>NUCLEOTIDE SEQUENCE [LARGE SCALE GENOMIC DNA]</scope>
    <source>
        <strain evidence="8 9">NRRL 28638</strain>
    </source>
</reference>
<dbReference type="GO" id="GO:0000981">
    <property type="term" value="F:DNA-binding transcription factor activity, RNA polymerase II-specific"/>
    <property type="evidence" value="ECO:0007669"/>
    <property type="project" value="InterPro"/>
</dbReference>
<keyword evidence="3 4" id="KW-0539">Nucleus</keyword>
<evidence type="ECO:0000256" key="2">
    <source>
        <dbReference type="ARBA" id="ARBA00023155"/>
    </source>
</evidence>
<evidence type="ECO:0000259" key="7">
    <source>
        <dbReference type="PROSITE" id="PS50071"/>
    </source>
</evidence>
<feature type="DNA-binding region" description="Homeobox" evidence="4">
    <location>
        <begin position="52"/>
        <end position="111"/>
    </location>
</feature>
<dbReference type="SMART" id="SM00389">
    <property type="entry name" value="HOX"/>
    <property type="match status" value="1"/>
</dbReference>
<evidence type="ECO:0000313" key="8">
    <source>
        <dbReference type="EMBL" id="KXN66498.1"/>
    </source>
</evidence>
<dbReference type="PROSITE" id="PS00027">
    <property type="entry name" value="HOMEOBOX_1"/>
    <property type="match status" value="1"/>
</dbReference>
<feature type="region of interest" description="Disordered" evidence="6">
    <location>
        <begin position="1"/>
        <end position="39"/>
    </location>
</feature>
<dbReference type="AlphaFoldDB" id="A0A137NUZ5"/>
<evidence type="ECO:0000256" key="4">
    <source>
        <dbReference type="PROSITE-ProRule" id="PRU00108"/>
    </source>
</evidence>
<dbReference type="InterPro" id="IPR009057">
    <property type="entry name" value="Homeodomain-like_sf"/>
</dbReference>
<accession>A0A137NUZ5</accession>
<protein>
    <submittedName>
        <fullName evidence="8">Homeobox-domain-containing protein</fullName>
    </submittedName>
</protein>
<feature type="compositionally biased region" description="Basic and acidic residues" evidence="6">
    <location>
        <begin position="11"/>
        <end position="22"/>
    </location>
</feature>
<feature type="domain" description="Homeobox" evidence="7">
    <location>
        <begin position="50"/>
        <end position="110"/>
    </location>
</feature>
<dbReference type="OrthoDB" id="6159439at2759"/>
<gene>
    <name evidence="8" type="ORF">CONCODRAFT_80473</name>
</gene>
<dbReference type="GO" id="GO:0005634">
    <property type="term" value="C:nucleus"/>
    <property type="evidence" value="ECO:0007669"/>
    <property type="project" value="UniProtKB-SubCell"/>
</dbReference>
<dbReference type="Pfam" id="PF00046">
    <property type="entry name" value="Homeodomain"/>
    <property type="match status" value="1"/>
</dbReference>
<evidence type="ECO:0000313" key="9">
    <source>
        <dbReference type="Proteomes" id="UP000070444"/>
    </source>
</evidence>
<dbReference type="InterPro" id="IPR051000">
    <property type="entry name" value="Homeobox_DNA-bind_prot"/>
</dbReference>
<evidence type="ECO:0000256" key="1">
    <source>
        <dbReference type="ARBA" id="ARBA00023125"/>
    </source>
</evidence>
<comment type="subcellular location">
    <subcellularLocation>
        <location evidence="4 5">Nucleus</location>
    </subcellularLocation>
</comment>
<dbReference type="Gene3D" id="1.10.10.60">
    <property type="entry name" value="Homeodomain-like"/>
    <property type="match status" value="1"/>
</dbReference>
<dbReference type="PANTHER" id="PTHR24324">
    <property type="entry name" value="HOMEOBOX PROTEIN HHEX"/>
    <property type="match status" value="1"/>
</dbReference>
<evidence type="ECO:0000256" key="3">
    <source>
        <dbReference type="ARBA" id="ARBA00023242"/>
    </source>
</evidence>
<dbReference type="PANTHER" id="PTHR24324:SF9">
    <property type="entry name" value="HOMEOBOX DOMAIN-CONTAINING PROTEIN"/>
    <property type="match status" value="1"/>
</dbReference>
<sequence length="278" mass="31216">MNHLDLLSPKTDAHPHPQHDDLTQFQFDQNGHPIPLSPTSNKFKTNFYDPFQVKHRKRTTKEQFLILESVFMHSAKPSLAVRKALAVRLGMTPRGVQVWFQNRRSKAKLNNESLDRPLAYDPRAFPFASHPTIAQILGPETLWGELAYLIPPHATHHHQAAHAQQAPVQNRPHRSFSISHIVTSQPYERDLVSPSPTSYTPSPPLPVDFSHQGYANMGAGLSQSLPSTSSLDHHYHQMTSPTNWNFPAVAAVTTPGYGYGHPATSAPFQQGLYQQQHQ</sequence>
<dbReference type="EMBL" id="KQ964718">
    <property type="protein sequence ID" value="KXN66498.1"/>
    <property type="molecule type" value="Genomic_DNA"/>
</dbReference>
<dbReference type="SUPFAM" id="SSF46689">
    <property type="entry name" value="Homeodomain-like"/>
    <property type="match status" value="1"/>
</dbReference>
<dbReference type="PROSITE" id="PS50071">
    <property type="entry name" value="HOMEOBOX_2"/>
    <property type="match status" value="1"/>
</dbReference>
<keyword evidence="1 4" id="KW-0238">DNA-binding</keyword>
<dbReference type="STRING" id="796925.A0A137NUZ5"/>
<dbReference type="GO" id="GO:0030154">
    <property type="term" value="P:cell differentiation"/>
    <property type="evidence" value="ECO:0007669"/>
    <property type="project" value="TreeGrafter"/>
</dbReference>
<name>A0A137NUZ5_CONC2</name>
<dbReference type="InterPro" id="IPR001356">
    <property type="entry name" value="HD"/>
</dbReference>
<evidence type="ECO:0000256" key="5">
    <source>
        <dbReference type="RuleBase" id="RU000682"/>
    </source>
</evidence>
<dbReference type="InterPro" id="IPR017970">
    <property type="entry name" value="Homeobox_CS"/>
</dbReference>
<dbReference type="GO" id="GO:0000978">
    <property type="term" value="F:RNA polymerase II cis-regulatory region sequence-specific DNA binding"/>
    <property type="evidence" value="ECO:0007669"/>
    <property type="project" value="TreeGrafter"/>
</dbReference>
<keyword evidence="2 4" id="KW-0371">Homeobox</keyword>
<dbReference type="Proteomes" id="UP000070444">
    <property type="component" value="Unassembled WGS sequence"/>
</dbReference>
<evidence type="ECO:0000256" key="6">
    <source>
        <dbReference type="SAM" id="MobiDB-lite"/>
    </source>
</evidence>
<proteinExistence type="predicted"/>